<evidence type="ECO:0000313" key="3">
    <source>
        <dbReference type="Proteomes" id="UP000256970"/>
    </source>
</evidence>
<protein>
    <recommendedName>
        <fullName evidence="4">Sushi domain-containing protein</fullName>
    </recommendedName>
</protein>
<keyword evidence="3" id="KW-1185">Reference proteome</keyword>
<organism evidence="2 3">
    <name type="scientific">Tetradesmus obliquus</name>
    <name type="common">Green alga</name>
    <name type="synonym">Acutodesmus obliquus</name>
    <dbReference type="NCBI Taxonomy" id="3088"/>
    <lineage>
        <taxon>Eukaryota</taxon>
        <taxon>Viridiplantae</taxon>
        <taxon>Chlorophyta</taxon>
        <taxon>core chlorophytes</taxon>
        <taxon>Chlorophyceae</taxon>
        <taxon>CS clade</taxon>
        <taxon>Sphaeropleales</taxon>
        <taxon>Scenedesmaceae</taxon>
        <taxon>Tetradesmus</taxon>
    </lineage>
</organism>
<evidence type="ECO:0000313" key="2">
    <source>
        <dbReference type="EMBL" id="SZX68130.1"/>
    </source>
</evidence>
<dbReference type="EMBL" id="FNXT01000841">
    <property type="protein sequence ID" value="SZX68130.1"/>
    <property type="molecule type" value="Genomic_DNA"/>
</dbReference>
<proteinExistence type="predicted"/>
<reference evidence="2 3" key="1">
    <citation type="submission" date="2016-10" db="EMBL/GenBank/DDBJ databases">
        <authorList>
            <person name="Cai Z."/>
        </authorList>
    </citation>
    <scope>NUCLEOTIDE SEQUENCE [LARGE SCALE GENOMIC DNA]</scope>
</reference>
<accession>A0A383VT86</accession>
<dbReference type="AlphaFoldDB" id="A0A383VT86"/>
<evidence type="ECO:0000256" key="1">
    <source>
        <dbReference type="SAM" id="SignalP"/>
    </source>
</evidence>
<feature type="signal peptide" evidence="1">
    <location>
        <begin position="1"/>
        <end position="20"/>
    </location>
</feature>
<name>A0A383VT86_TETOB</name>
<dbReference type="Proteomes" id="UP000256970">
    <property type="component" value="Unassembled WGS sequence"/>
</dbReference>
<feature type="chain" id="PRO_5016565932" description="Sushi domain-containing protein" evidence="1">
    <location>
        <begin position="21"/>
        <end position="461"/>
    </location>
</feature>
<sequence>MRMPIGSLLFLVLTSALCGAERIDEEQDLGLAVAVAPSNSTGCSNGYIPAGRGCACKAGFGSHVPGWRTSQYPVKPPACRLFFPATGKPFNSSLRFPPAGNGTGRCFCFPCPAKYISTGGALNSSNTACTPRLPTVVLSVNYTLGLGTTVSSNISRCGADLTNAAVSRLRQAVQRLANVTARATTDCAPRHGASPANTFSLQLSVRLTYTGSKAQQVRPHFANVAQNISRNRCAYGVCAGLRSASRGGIIVTAATAATLTSGLQSGCTAALPLPPTGALAWSGCSNLSCTAQCDAAKGYTGWPINATCDPVSNVWRIAGNCSLNIAQGCAGDLPLPPVGALPWNSSCVGNTSCTTPCNTVAGYGGGPVIVQCDNVTRAWGTPSGNCSMKITGCSGDLPSLPVGALPWSGSCVGNASCTTQCNASAGYSGGPITVQCNNATNAWGTPSGNCSKQVEGELSQG</sequence>
<keyword evidence="1" id="KW-0732">Signal</keyword>
<evidence type="ECO:0008006" key="4">
    <source>
        <dbReference type="Google" id="ProtNLM"/>
    </source>
</evidence>
<gene>
    <name evidence="2" type="ORF">BQ4739_LOCUS8510</name>
</gene>